<organism evidence="3 4">
    <name type="scientific">Salipaludibacillus neizhouensis</name>
    <dbReference type="NCBI Taxonomy" id="885475"/>
    <lineage>
        <taxon>Bacteria</taxon>
        <taxon>Bacillati</taxon>
        <taxon>Bacillota</taxon>
        <taxon>Bacilli</taxon>
        <taxon>Bacillales</taxon>
        <taxon>Bacillaceae</taxon>
    </lineage>
</organism>
<dbReference type="Pfam" id="PF00589">
    <property type="entry name" value="Phage_integrase"/>
    <property type="match status" value="1"/>
</dbReference>
<evidence type="ECO:0000259" key="2">
    <source>
        <dbReference type="PROSITE" id="PS51898"/>
    </source>
</evidence>
<evidence type="ECO:0000256" key="1">
    <source>
        <dbReference type="ARBA" id="ARBA00023172"/>
    </source>
</evidence>
<dbReference type="GO" id="GO:0006310">
    <property type="term" value="P:DNA recombination"/>
    <property type="evidence" value="ECO:0007669"/>
    <property type="project" value="UniProtKB-KW"/>
</dbReference>
<dbReference type="OrthoDB" id="2445040at2"/>
<sequence length="108" mass="12725">MVKIDRNDDTPLLVTRTGKRYSSKYMSNYVKRIIANSGCDWLKFKEGNVSPHWMRHLYAEYSQIQGASTRDIMKAVGHKQQATTEIYLEDRSKKKQEAALKWDDDYFE</sequence>
<dbReference type="EMBL" id="PDOE01000027">
    <property type="protein sequence ID" value="RKL64962.1"/>
    <property type="molecule type" value="Genomic_DNA"/>
</dbReference>
<feature type="domain" description="Tyr recombinase" evidence="2">
    <location>
        <begin position="1"/>
        <end position="100"/>
    </location>
</feature>
<evidence type="ECO:0000313" key="4">
    <source>
        <dbReference type="Proteomes" id="UP000281498"/>
    </source>
</evidence>
<comment type="caution">
    <text evidence="3">The sequence shown here is derived from an EMBL/GenBank/DDBJ whole genome shotgun (WGS) entry which is preliminary data.</text>
</comment>
<dbReference type="GO" id="GO:0015074">
    <property type="term" value="P:DNA integration"/>
    <property type="evidence" value="ECO:0007669"/>
    <property type="project" value="InterPro"/>
</dbReference>
<dbReference type="PROSITE" id="PS51898">
    <property type="entry name" value="TYR_RECOMBINASE"/>
    <property type="match status" value="1"/>
</dbReference>
<dbReference type="GO" id="GO:0003677">
    <property type="term" value="F:DNA binding"/>
    <property type="evidence" value="ECO:0007669"/>
    <property type="project" value="InterPro"/>
</dbReference>
<dbReference type="InterPro" id="IPR011010">
    <property type="entry name" value="DNA_brk_join_enz"/>
</dbReference>
<evidence type="ECO:0000313" key="3">
    <source>
        <dbReference type="EMBL" id="RKL64962.1"/>
    </source>
</evidence>
<reference evidence="3 4" key="1">
    <citation type="submission" date="2017-10" db="EMBL/GenBank/DDBJ databases">
        <title>Bacillus sp. nov., a halophilic bacterium isolated from a Keqin Lake.</title>
        <authorList>
            <person name="Wang H."/>
        </authorList>
    </citation>
    <scope>NUCLEOTIDE SEQUENCE [LARGE SCALE GENOMIC DNA]</scope>
    <source>
        <strain evidence="3 4">KCTC 13187</strain>
    </source>
</reference>
<name>A0A3A9K3B4_9BACI</name>
<protein>
    <recommendedName>
        <fullName evidence="2">Tyr recombinase domain-containing protein</fullName>
    </recommendedName>
</protein>
<dbReference type="CDD" id="cd00397">
    <property type="entry name" value="DNA_BRE_C"/>
    <property type="match status" value="1"/>
</dbReference>
<dbReference type="InterPro" id="IPR013762">
    <property type="entry name" value="Integrase-like_cat_sf"/>
</dbReference>
<keyword evidence="4" id="KW-1185">Reference proteome</keyword>
<gene>
    <name evidence="3" type="ORF">CR203_23425</name>
</gene>
<dbReference type="RefSeq" id="WP_110939027.1">
    <property type="nucleotide sequence ID" value="NZ_KZ614148.1"/>
</dbReference>
<proteinExistence type="predicted"/>
<dbReference type="InterPro" id="IPR002104">
    <property type="entry name" value="Integrase_catalytic"/>
</dbReference>
<dbReference type="AlphaFoldDB" id="A0A3A9K3B4"/>
<keyword evidence="1" id="KW-0233">DNA recombination</keyword>
<dbReference type="SUPFAM" id="SSF56349">
    <property type="entry name" value="DNA breaking-rejoining enzymes"/>
    <property type="match status" value="1"/>
</dbReference>
<dbReference type="Gene3D" id="1.10.443.10">
    <property type="entry name" value="Intergrase catalytic core"/>
    <property type="match status" value="1"/>
</dbReference>
<dbReference type="Proteomes" id="UP000281498">
    <property type="component" value="Unassembled WGS sequence"/>
</dbReference>
<accession>A0A3A9K3B4</accession>